<comment type="caution">
    <text evidence="2">The sequence shown here is derived from an EMBL/GenBank/DDBJ whole genome shotgun (WGS) entry which is preliminary data.</text>
</comment>
<dbReference type="AlphaFoldDB" id="A0AAU9UHL4"/>
<protein>
    <recommendedName>
        <fullName evidence="1">DUF7869 domain-containing protein</fullName>
    </recommendedName>
</protein>
<dbReference type="EMBL" id="CAKOGL010000020">
    <property type="protein sequence ID" value="CAH2098815.1"/>
    <property type="molecule type" value="Genomic_DNA"/>
</dbReference>
<evidence type="ECO:0000259" key="1">
    <source>
        <dbReference type="Pfam" id="PF25273"/>
    </source>
</evidence>
<dbReference type="PANTHER" id="PTHR10773">
    <property type="entry name" value="DNA-DIRECTED RNA POLYMERASES I, II, AND III SUBUNIT RPABC2"/>
    <property type="match status" value="1"/>
</dbReference>
<dbReference type="Proteomes" id="UP001153954">
    <property type="component" value="Unassembled WGS sequence"/>
</dbReference>
<feature type="domain" description="DUF7869" evidence="1">
    <location>
        <begin position="4"/>
        <end position="142"/>
    </location>
</feature>
<dbReference type="InterPro" id="IPR057191">
    <property type="entry name" value="DUF7869"/>
</dbReference>
<evidence type="ECO:0000313" key="2">
    <source>
        <dbReference type="EMBL" id="CAH2098815.1"/>
    </source>
</evidence>
<reference evidence="2" key="1">
    <citation type="submission" date="2022-03" db="EMBL/GenBank/DDBJ databases">
        <authorList>
            <person name="Tunstrom K."/>
        </authorList>
    </citation>
    <scope>NUCLEOTIDE SEQUENCE</scope>
</reference>
<gene>
    <name evidence="2" type="ORF">EEDITHA_LOCUS13892</name>
</gene>
<keyword evidence="3" id="KW-1185">Reference proteome</keyword>
<dbReference type="Pfam" id="PF25273">
    <property type="entry name" value="DUF7869"/>
    <property type="match status" value="1"/>
</dbReference>
<evidence type="ECO:0000313" key="3">
    <source>
        <dbReference type="Proteomes" id="UP001153954"/>
    </source>
</evidence>
<proteinExistence type="predicted"/>
<accession>A0AAU9UHL4</accession>
<name>A0AAU9UHL4_EUPED</name>
<dbReference type="PANTHER" id="PTHR10773:SF19">
    <property type="match status" value="1"/>
</dbReference>
<organism evidence="2 3">
    <name type="scientific">Euphydryas editha</name>
    <name type="common">Edith's checkerspot</name>
    <dbReference type="NCBI Taxonomy" id="104508"/>
    <lineage>
        <taxon>Eukaryota</taxon>
        <taxon>Metazoa</taxon>
        <taxon>Ecdysozoa</taxon>
        <taxon>Arthropoda</taxon>
        <taxon>Hexapoda</taxon>
        <taxon>Insecta</taxon>
        <taxon>Pterygota</taxon>
        <taxon>Neoptera</taxon>
        <taxon>Endopterygota</taxon>
        <taxon>Lepidoptera</taxon>
        <taxon>Glossata</taxon>
        <taxon>Ditrysia</taxon>
        <taxon>Papilionoidea</taxon>
        <taxon>Nymphalidae</taxon>
        <taxon>Nymphalinae</taxon>
        <taxon>Euphydryas</taxon>
    </lineage>
</organism>
<sequence>MGRKVGKCYLWHEGTAKRGANEVASCVYDFIKDQSSKGVQTINLYSDNCGGQNRNRIVFMMYLIAAKKFNVNISHKFLEKGHTQNENDSIHALIERSSKNKEIYTPDQWFALVRWAKDTGNPYIVKEVSIEDILDFKKLLAGKNWTKDERNLKVMWSRVREIHVSSTEPDVLKYKNKFDEPYRRIFVRRSQSRRLQNQPDDELSQAYTGPLPIPNAKLIDLMYLCENNIIPRQYHGFYNSLTSGDVIVSSSDEEK</sequence>